<dbReference type="EMBL" id="PPTT01000004">
    <property type="protein sequence ID" value="RDB70787.1"/>
    <property type="molecule type" value="Genomic_DNA"/>
</dbReference>
<dbReference type="InterPro" id="IPR005119">
    <property type="entry name" value="LysR_subst-bd"/>
</dbReference>
<name>A0A3N0IRM9_9ACTN</name>
<reference evidence="7" key="3">
    <citation type="journal article" date="2019" name="Microbiol. Resour. Announc.">
        <title>Draft Genome Sequences of Type Strains of Gordonibacter faecihominis, Paraeggerthella hongkongensis, Parvibacter caecicola,Slackia equolifaciens, Slackia faecicanis, and Slackia isoflavoniconvertens.</title>
        <authorList>
            <person name="Danylec N."/>
            <person name="Stoll D.A."/>
            <person name="Dotsch A."/>
            <person name="Huch M."/>
        </authorList>
    </citation>
    <scope>NUCLEOTIDE SEQUENCE</scope>
    <source>
        <strain evidence="7">DSM 16107</strain>
    </source>
</reference>
<protein>
    <submittedName>
        <fullName evidence="7">LysR family transcriptional regulator</fullName>
    </submittedName>
</protein>
<dbReference type="Pfam" id="PF03466">
    <property type="entry name" value="LysR_substrate"/>
    <property type="match status" value="1"/>
</dbReference>
<dbReference type="SUPFAM" id="SSF46785">
    <property type="entry name" value="Winged helix' DNA-binding domain"/>
    <property type="match status" value="1"/>
</dbReference>
<evidence type="ECO:0000313" key="6">
    <source>
        <dbReference type="EMBL" id="RDB70787.1"/>
    </source>
</evidence>
<dbReference type="PROSITE" id="PS50931">
    <property type="entry name" value="HTH_LYSR"/>
    <property type="match status" value="1"/>
</dbReference>
<dbReference type="Pfam" id="PF00126">
    <property type="entry name" value="HTH_1"/>
    <property type="match status" value="1"/>
</dbReference>
<reference evidence="9" key="2">
    <citation type="submission" date="2018-05" db="EMBL/GenBank/DDBJ databases">
        <title>Genome Sequencing of selected type strains of the family Eggerthellaceae.</title>
        <authorList>
            <person name="Danylec N."/>
            <person name="Stoll D.A."/>
            <person name="Doetsch A."/>
            <person name="Huch M."/>
        </authorList>
    </citation>
    <scope>NUCLEOTIDE SEQUENCE [LARGE SCALE GENOMIC DNA]</scope>
    <source>
        <strain evidence="9">DSM 16107</strain>
    </source>
</reference>
<dbReference type="PANTHER" id="PTHR30346:SF28">
    <property type="entry name" value="HTH-TYPE TRANSCRIPTIONAL REGULATOR CYNR"/>
    <property type="match status" value="1"/>
</dbReference>
<evidence type="ECO:0000256" key="2">
    <source>
        <dbReference type="ARBA" id="ARBA00023015"/>
    </source>
</evidence>
<proteinExistence type="inferred from homology"/>
<dbReference type="InterPro" id="IPR036390">
    <property type="entry name" value="WH_DNA-bd_sf"/>
</dbReference>
<sequence length="298" mass="32093">MNIKQIRYFAAVVEYGSLSAAAKSQHITVQAISKSIADLESEVGCDLFVRNNQGMKPTSFATALHDQAVPVLARFSELEIFAARFKRSGDTLDCLRLALNTPPFLGNEVVRENTAALVQARVGVETTMALATGGEGLAGLKARTFDVLITVGAFVHADVECRPLGTVPSAVIMGKGHPLADKSELTLVDVAPYPVALSSWFDAANDSIISKYRAKKTNLTFVALELSDIWEHFKQGGVIFTTGIPALEKMHGMTAVRPLAPQDNVTVPICAVYLKERSAAVEALLMDLFTVGLSYFGF</sequence>
<dbReference type="Proteomes" id="UP000270112">
    <property type="component" value="Unassembled WGS sequence"/>
</dbReference>
<keyword evidence="3" id="KW-0238">DNA-binding</keyword>
<gene>
    <name evidence="6" type="ORF">C1876_03505</name>
    <name evidence="7" type="ORF">DMP09_16185</name>
</gene>
<evidence type="ECO:0000256" key="1">
    <source>
        <dbReference type="ARBA" id="ARBA00009437"/>
    </source>
</evidence>
<dbReference type="RefSeq" id="WP_114545337.1">
    <property type="nucleotide sequence ID" value="NZ_PPTT01000004.1"/>
</dbReference>
<evidence type="ECO:0000313" key="7">
    <source>
        <dbReference type="EMBL" id="RNM39669.1"/>
    </source>
</evidence>
<dbReference type="CDD" id="cd05466">
    <property type="entry name" value="PBP2_LTTR_substrate"/>
    <property type="match status" value="1"/>
</dbReference>
<keyword evidence="8" id="KW-1185">Reference proteome</keyword>
<comment type="caution">
    <text evidence="7">The sequence shown here is derived from an EMBL/GenBank/DDBJ whole genome shotgun (WGS) entry which is preliminary data.</text>
</comment>
<evidence type="ECO:0000313" key="9">
    <source>
        <dbReference type="Proteomes" id="UP000270112"/>
    </source>
</evidence>
<dbReference type="GO" id="GO:0003700">
    <property type="term" value="F:DNA-binding transcription factor activity"/>
    <property type="evidence" value="ECO:0007669"/>
    <property type="project" value="InterPro"/>
</dbReference>
<reference evidence="6 8" key="1">
    <citation type="journal article" date="2018" name="Elife">
        <title>Discovery and characterization of a prevalent human gut bacterial enzyme sufficient for the inactivation of a family of plant toxins.</title>
        <authorList>
            <person name="Koppel N."/>
            <person name="Bisanz J.E."/>
            <person name="Pandelia M.E."/>
            <person name="Turnbaugh P.J."/>
            <person name="Balskus E.P."/>
        </authorList>
    </citation>
    <scope>NUCLEOTIDE SEQUENCE [LARGE SCALE GENOMIC DNA]</scope>
    <source>
        <strain evidence="6 8">DSM 16107</strain>
    </source>
</reference>
<dbReference type="EMBL" id="QICC01000113">
    <property type="protein sequence ID" value="RNM39669.1"/>
    <property type="molecule type" value="Genomic_DNA"/>
</dbReference>
<dbReference type="InterPro" id="IPR036388">
    <property type="entry name" value="WH-like_DNA-bd_sf"/>
</dbReference>
<evidence type="ECO:0000256" key="4">
    <source>
        <dbReference type="ARBA" id="ARBA00023163"/>
    </source>
</evidence>
<dbReference type="InterPro" id="IPR000847">
    <property type="entry name" value="LysR_HTH_N"/>
</dbReference>
<dbReference type="Proteomes" id="UP000253817">
    <property type="component" value="Unassembled WGS sequence"/>
</dbReference>
<feature type="domain" description="HTH lysR-type" evidence="5">
    <location>
        <begin position="1"/>
        <end position="58"/>
    </location>
</feature>
<dbReference type="SUPFAM" id="SSF53850">
    <property type="entry name" value="Periplasmic binding protein-like II"/>
    <property type="match status" value="1"/>
</dbReference>
<dbReference type="Gene3D" id="1.10.10.10">
    <property type="entry name" value="Winged helix-like DNA-binding domain superfamily/Winged helix DNA-binding domain"/>
    <property type="match status" value="1"/>
</dbReference>
<keyword evidence="2" id="KW-0805">Transcription regulation</keyword>
<evidence type="ECO:0000313" key="8">
    <source>
        <dbReference type="Proteomes" id="UP000253817"/>
    </source>
</evidence>
<dbReference type="AlphaFoldDB" id="A0A3N0IRM9"/>
<dbReference type="Gene3D" id="3.40.190.290">
    <property type="match status" value="1"/>
</dbReference>
<dbReference type="GO" id="GO:0003677">
    <property type="term" value="F:DNA binding"/>
    <property type="evidence" value="ECO:0007669"/>
    <property type="project" value="UniProtKB-KW"/>
</dbReference>
<accession>A0A3N0IRM9</accession>
<dbReference type="GO" id="GO:0032993">
    <property type="term" value="C:protein-DNA complex"/>
    <property type="evidence" value="ECO:0007669"/>
    <property type="project" value="TreeGrafter"/>
</dbReference>
<evidence type="ECO:0000256" key="3">
    <source>
        <dbReference type="ARBA" id="ARBA00023125"/>
    </source>
</evidence>
<dbReference type="PANTHER" id="PTHR30346">
    <property type="entry name" value="TRANSCRIPTIONAL DUAL REGULATOR HCAR-RELATED"/>
    <property type="match status" value="1"/>
</dbReference>
<comment type="similarity">
    <text evidence="1">Belongs to the LysR transcriptional regulatory family.</text>
</comment>
<organism evidence="7 9">
    <name type="scientific">Eggerthella sinensis</name>
    <dbReference type="NCBI Taxonomy" id="242230"/>
    <lineage>
        <taxon>Bacteria</taxon>
        <taxon>Bacillati</taxon>
        <taxon>Actinomycetota</taxon>
        <taxon>Coriobacteriia</taxon>
        <taxon>Eggerthellales</taxon>
        <taxon>Eggerthellaceae</taxon>
        <taxon>Eggerthella</taxon>
    </lineage>
</organism>
<keyword evidence="4" id="KW-0804">Transcription</keyword>
<evidence type="ECO:0000259" key="5">
    <source>
        <dbReference type="PROSITE" id="PS50931"/>
    </source>
</evidence>
<dbReference type="OrthoDB" id="8679253at2"/>